<dbReference type="InterPro" id="IPR002048">
    <property type="entry name" value="EF_hand_dom"/>
</dbReference>
<evidence type="ECO:0000313" key="5">
    <source>
        <dbReference type="EMBL" id="UYV81826.1"/>
    </source>
</evidence>
<dbReference type="PANTHER" id="PTHR23055">
    <property type="entry name" value="CALCIUM BINDING PROTEINS"/>
    <property type="match status" value="1"/>
</dbReference>
<organism evidence="5 6">
    <name type="scientific">Cordylochernes scorpioides</name>
    <dbReference type="NCBI Taxonomy" id="51811"/>
    <lineage>
        <taxon>Eukaryota</taxon>
        <taxon>Metazoa</taxon>
        <taxon>Ecdysozoa</taxon>
        <taxon>Arthropoda</taxon>
        <taxon>Chelicerata</taxon>
        <taxon>Arachnida</taxon>
        <taxon>Pseudoscorpiones</taxon>
        <taxon>Cheliferoidea</taxon>
        <taxon>Chernetidae</taxon>
        <taxon>Cordylochernes</taxon>
    </lineage>
</organism>
<dbReference type="PRINTS" id="PR00450">
    <property type="entry name" value="RECOVERIN"/>
</dbReference>
<keyword evidence="6" id="KW-1185">Reference proteome</keyword>
<dbReference type="InterPro" id="IPR011992">
    <property type="entry name" value="EF-hand-dom_pair"/>
</dbReference>
<sequence length="201" mass="21819">MGGREVTLAIAANLTTATNLASVSTLSIEATLSTAAVGAGAEEEEAYVARCTPTSLDSLCKTTRFTRREIRMLYQGFKQECPSGIVTEDAFKDIFAQFFPLGDASQYAHYVYKCCKQQATSLNFEQFLRLLSELSRGSTADKVRWAFRLYDLDGDGAVTRAEMTAVASAVFAMLGSASPPIDDTSARRHVDRLFPVGASLD</sequence>
<dbReference type="SMART" id="SM00054">
    <property type="entry name" value="EFh"/>
    <property type="match status" value="1"/>
</dbReference>
<keyword evidence="1" id="KW-0479">Metal-binding</keyword>
<evidence type="ECO:0000256" key="3">
    <source>
        <dbReference type="ARBA" id="ARBA00022837"/>
    </source>
</evidence>
<evidence type="ECO:0000256" key="2">
    <source>
        <dbReference type="ARBA" id="ARBA00022737"/>
    </source>
</evidence>
<keyword evidence="3" id="KW-0106">Calcium</keyword>
<dbReference type="EMBL" id="CP092882">
    <property type="protein sequence ID" value="UYV81826.1"/>
    <property type="molecule type" value="Genomic_DNA"/>
</dbReference>
<dbReference type="Gene3D" id="1.10.238.10">
    <property type="entry name" value="EF-hand"/>
    <property type="match status" value="1"/>
</dbReference>
<dbReference type="SUPFAM" id="SSF47473">
    <property type="entry name" value="EF-hand"/>
    <property type="match status" value="1"/>
</dbReference>
<protein>
    <submittedName>
        <fullName evidence="5">KCNIP4</fullName>
    </submittedName>
</protein>
<name>A0ABY6LNB4_9ARAC</name>
<evidence type="ECO:0000259" key="4">
    <source>
        <dbReference type="PROSITE" id="PS50222"/>
    </source>
</evidence>
<dbReference type="CDD" id="cd00051">
    <property type="entry name" value="EFh"/>
    <property type="match status" value="1"/>
</dbReference>
<dbReference type="PANTHER" id="PTHR23055:SF185">
    <property type="entry name" value="NEUROCALCIN HOMOLOG-LIKE PROTEIN"/>
    <property type="match status" value="1"/>
</dbReference>
<gene>
    <name evidence="5" type="ORF">LAZ67_20002629</name>
</gene>
<proteinExistence type="predicted"/>
<dbReference type="PROSITE" id="PS00018">
    <property type="entry name" value="EF_HAND_1"/>
    <property type="match status" value="1"/>
</dbReference>
<dbReference type="InterPro" id="IPR018247">
    <property type="entry name" value="EF_Hand_1_Ca_BS"/>
</dbReference>
<evidence type="ECO:0000313" key="6">
    <source>
        <dbReference type="Proteomes" id="UP001235939"/>
    </source>
</evidence>
<keyword evidence="2" id="KW-0677">Repeat</keyword>
<accession>A0ABY6LNB4</accession>
<evidence type="ECO:0000256" key="1">
    <source>
        <dbReference type="ARBA" id="ARBA00022723"/>
    </source>
</evidence>
<dbReference type="PROSITE" id="PS50222">
    <property type="entry name" value="EF_HAND_2"/>
    <property type="match status" value="1"/>
</dbReference>
<feature type="domain" description="EF-hand" evidence="4">
    <location>
        <begin position="138"/>
        <end position="173"/>
    </location>
</feature>
<dbReference type="InterPro" id="IPR028846">
    <property type="entry name" value="Recoverin"/>
</dbReference>
<dbReference type="Proteomes" id="UP001235939">
    <property type="component" value="Chromosome 20"/>
</dbReference>
<reference evidence="5 6" key="1">
    <citation type="submission" date="2022-01" db="EMBL/GenBank/DDBJ databases">
        <title>A chromosomal length assembly of Cordylochernes scorpioides.</title>
        <authorList>
            <person name="Zeh D."/>
            <person name="Zeh J."/>
        </authorList>
    </citation>
    <scope>NUCLEOTIDE SEQUENCE [LARGE SCALE GENOMIC DNA]</scope>
    <source>
        <strain evidence="5">IN4F17</strain>
        <tissue evidence="5">Whole Body</tissue>
    </source>
</reference>